<dbReference type="Gene3D" id="3.40.50.300">
    <property type="entry name" value="P-loop containing nucleotide triphosphate hydrolases"/>
    <property type="match status" value="1"/>
</dbReference>
<evidence type="ECO:0000313" key="1">
    <source>
        <dbReference type="EMBL" id="ARF12181.1"/>
    </source>
</evidence>
<proteinExistence type="predicted"/>
<dbReference type="EMBL" id="KY684110">
    <property type="protein sequence ID" value="ARF12181.1"/>
    <property type="molecule type" value="Genomic_DNA"/>
</dbReference>
<sequence length="158" mass="18144">MKNLIYEVIVSSNIKHIVLPDPMDHQVLLVIGLPGSGKTTWANQLDGYVVVDDFITTYHDGKVINALETGRKVCMTDPRLCHPFTFKTYINIFLQFVKKDNIGLILFENEPMICAENVMARNDGKPEIARLVFTFSQDYEAETYEGFDYKIMEVWQSN</sequence>
<protein>
    <submittedName>
        <fullName evidence="1">Uncharacterized protein</fullName>
    </submittedName>
</protein>
<reference evidence="1" key="1">
    <citation type="journal article" date="2017" name="Science">
        <title>Giant viruses with an expanded complement of translation system components.</title>
        <authorList>
            <person name="Schulz F."/>
            <person name="Yutin N."/>
            <person name="Ivanova N.N."/>
            <person name="Ortega D.R."/>
            <person name="Lee T.K."/>
            <person name="Vierheilig J."/>
            <person name="Daims H."/>
            <person name="Horn M."/>
            <person name="Wagner M."/>
            <person name="Jensen G.J."/>
            <person name="Kyrpides N.C."/>
            <person name="Koonin E.V."/>
            <person name="Woyke T."/>
        </authorList>
    </citation>
    <scope>NUCLEOTIDE SEQUENCE</scope>
    <source>
        <strain evidence="1">KNV1</strain>
    </source>
</reference>
<name>A0A1V0SKI6_9VIRU</name>
<organism evidence="1">
    <name type="scientific">Klosneuvirus KNV1</name>
    <dbReference type="NCBI Taxonomy" id="1977640"/>
    <lineage>
        <taxon>Viruses</taxon>
        <taxon>Varidnaviria</taxon>
        <taxon>Bamfordvirae</taxon>
        <taxon>Nucleocytoviricota</taxon>
        <taxon>Megaviricetes</taxon>
        <taxon>Imitervirales</taxon>
        <taxon>Mimiviridae</taxon>
        <taxon>Klosneuvirinae</taxon>
        <taxon>Klosneuvirus</taxon>
    </lineage>
</organism>
<accession>A0A1V0SKI6</accession>
<dbReference type="SUPFAM" id="SSF52540">
    <property type="entry name" value="P-loop containing nucleoside triphosphate hydrolases"/>
    <property type="match status" value="1"/>
</dbReference>
<gene>
    <name evidence="1" type="ORF">Klosneuvirus_3_316</name>
</gene>
<dbReference type="InterPro" id="IPR027417">
    <property type="entry name" value="P-loop_NTPase"/>
</dbReference>